<evidence type="ECO:0000313" key="3">
    <source>
        <dbReference type="Proteomes" id="UP001221411"/>
    </source>
</evidence>
<proteinExistence type="predicted"/>
<keyword evidence="3" id="KW-1185">Reference proteome</keyword>
<name>A0ABT5F6A4_9BACT</name>
<keyword evidence="1" id="KW-0175">Coiled coil</keyword>
<dbReference type="Proteomes" id="UP001221411">
    <property type="component" value="Unassembled WGS sequence"/>
</dbReference>
<protein>
    <recommendedName>
        <fullName evidence="4">Lipoprotein</fullName>
    </recommendedName>
</protein>
<reference evidence="2 3" key="1">
    <citation type="submission" date="2022-11" db="EMBL/GenBank/DDBJ databases">
        <title>Minimal conservation of predation-associated metabolite biosynthetic gene clusters underscores biosynthetic potential of Myxococcota including descriptions for ten novel species: Archangium lansinium sp. nov., Myxococcus landrumus sp. nov., Nannocystis bai.</title>
        <authorList>
            <person name="Ahearne A."/>
            <person name="Stevens C."/>
            <person name="Dowd S."/>
        </authorList>
    </citation>
    <scope>NUCLEOTIDE SEQUENCE [LARGE SCALE GENOMIC DNA]</scope>
    <source>
        <strain evidence="2 3">RJM3</strain>
    </source>
</reference>
<organism evidence="2 3">
    <name type="scientific">Polyangium mundeleinium</name>
    <dbReference type="NCBI Taxonomy" id="2995306"/>
    <lineage>
        <taxon>Bacteria</taxon>
        <taxon>Pseudomonadati</taxon>
        <taxon>Myxococcota</taxon>
        <taxon>Polyangia</taxon>
        <taxon>Polyangiales</taxon>
        <taxon>Polyangiaceae</taxon>
        <taxon>Polyangium</taxon>
    </lineage>
</organism>
<gene>
    <name evidence="2" type="ORF">POL67_47865</name>
</gene>
<evidence type="ECO:0000313" key="2">
    <source>
        <dbReference type="EMBL" id="MDC0749139.1"/>
    </source>
</evidence>
<accession>A0ABT5F6A4</accession>
<evidence type="ECO:0008006" key="4">
    <source>
        <dbReference type="Google" id="ProtNLM"/>
    </source>
</evidence>
<dbReference type="EMBL" id="JAQNDO010000001">
    <property type="protein sequence ID" value="MDC0749139.1"/>
    <property type="molecule type" value="Genomic_DNA"/>
</dbReference>
<sequence length="521" mass="57155">MSGTTTSRTSLLGSTVVLLGILGSTSGCAGFNGVLRPGGGGETTGAGTYEGEACRRVYYDLDDHDPESDYNHNEKKFPIGEDTSPEAQLLLATCARHMKKGRLGHETRQWNRIKPLDPEKVYLSLDDRDLDIVSAALSAVIIGNDEVAARFQHERHYKDARYQGLVLFYASLIRREDLSAALARIAVPAEVKTTFLAQFDGAAQRARAAGLAPEEMTVYVKIPLDVHASRSKHYEAYTELYAELDELLAKSEKARGNAEAAAALAPSFVDLRSRFVAKCGTLDCRGRPLWAHTTRELALLAVAEGKRLDAHVESHMHEREGSYVGGFIQAITAAQYAELSRMREASAKYQKAKENGIDEQTARTLAGGTTGFRFKDRAFFHVDLRLPTYAKALDGSGLGSPRASAFPVGSVQPAAGGKGVKITFEKDRHPSQEAYNCRTTNRISRIHRDGRLDYEEVCNWRPVTVESERHKPVTVPAAEAKNLQRGDVVSFLALGEEARIVEVKRGDVVVQLRGDAVREPN</sequence>
<dbReference type="RefSeq" id="WP_271928640.1">
    <property type="nucleotide sequence ID" value="NZ_JAQNDO010000001.1"/>
</dbReference>
<comment type="caution">
    <text evidence="2">The sequence shown here is derived from an EMBL/GenBank/DDBJ whole genome shotgun (WGS) entry which is preliminary data.</text>
</comment>
<feature type="coiled-coil region" evidence="1">
    <location>
        <begin position="234"/>
        <end position="261"/>
    </location>
</feature>
<evidence type="ECO:0000256" key="1">
    <source>
        <dbReference type="SAM" id="Coils"/>
    </source>
</evidence>